<accession>A0A1Z4BRD0</accession>
<dbReference type="RefSeq" id="WP_088594715.1">
    <property type="nucleotide sequence ID" value="NZ_CP022022.1"/>
</dbReference>
<dbReference type="InterPro" id="IPR051599">
    <property type="entry name" value="Cell_Envelope_Assoc"/>
</dbReference>
<dbReference type="EMBL" id="CP022022">
    <property type="protein sequence ID" value="ASF43818.1"/>
    <property type="molecule type" value="Genomic_DNA"/>
</dbReference>
<keyword evidence="3" id="KW-1185">Reference proteome</keyword>
<dbReference type="InterPro" id="IPR003848">
    <property type="entry name" value="DUF218"/>
</dbReference>
<protein>
    <submittedName>
        <fullName evidence="2">Protein SanA</fullName>
    </submittedName>
</protein>
<dbReference type="KEGG" id="capn:CBG49_12425"/>
<dbReference type="CDD" id="cd06259">
    <property type="entry name" value="YdcF-like"/>
    <property type="match status" value="1"/>
</dbReference>
<evidence type="ECO:0000259" key="1">
    <source>
        <dbReference type="Pfam" id="PF02698"/>
    </source>
</evidence>
<dbReference type="GO" id="GO:0005886">
    <property type="term" value="C:plasma membrane"/>
    <property type="evidence" value="ECO:0007669"/>
    <property type="project" value="TreeGrafter"/>
</dbReference>
<sequence>MNKIKSFLKPLKTKRFWKVTALLSLWLLLVIIACNVQVTKETKNLLYTQVAEVPAHKVGLLLGTNPYLKSGVPNKYFLYRIEAAVQLYEAGKIEYILVSGDNHRNDYNEPEEMKRALINKGIPEERIVLDYAGFRTLDSVVRAKEVFGYDTFIVISQRFHNERALFLAKHHGIQAIGFDAQDVTAYYGFKTRVREYLARTKLFVDLWFEVQPKFKK</sequence>
<evidence type="ECO:0000313" key="3">
    <source>
        <dbReference type="Proteomes" id="UP000197007"/>
    </source>
</evidence>
<reference evidence="3" key="1">
    <citation type="submission" date="2017-06" db="EMBL/GenBank/DDBJ databases">
        <title>Complete genome sequence of Capnocytophaga sp. KCOM 1579 (=ChDC OS43) isolated from a human refractory periapical abscess lesion.</title>
        <authorList>
            <person name="Kook J.-K."/>
            <person name="Park S.-N."/>
            <person name="Lim Y.K."/>
            <person name="Roh H."/>
        </authorList>
    </citation>
    <scope>NUCLEOTIDE SEQUENCE [LARGE SCALE GENOMIC DNA]</scope>
    <source>
        <strain evidence="3">ChDC OS43</strain>
    </source>
</reference>
<feature type="domain" description="DUF218" evidence="1">
    <location>
        <begin position="72"/>
        <end position="197"/>
    </location>
</feature>
<dbReference type="Proteomes" id="UP000197007">
    <property type="component" value="Chromosome"/>
</dbReference>
<dbReference type="PANTHER" id="PTHR30336">
    <property type="entry name" value="INNER MEMBRANE PROTEIN, PROBABLE PERMEASE"/>
    <property type="match status" value="1"/>
</dbReference>
<dbReference type="AlphaFoldDB" id="A0A1Z4BRD0"/>
<evidence type="ECO:0000313" key="2">
    <source>
        <dbReference type="EMBL" id="ASF43818.1"/>
    </source>
</evidence>
<dbReference type="Pfam" id="PF02698">
    <property type="entry name" value="DUF218"/>
    <property type="match status" value="1"/>
</dbReference>
<organism evidence="2 3">
    <name type="scientific">Capnocytophaga endodontalis</name>
    <dbReference type="NCBI Taxonomy" id="2708117"/>
    <lineage>
        <taxon>Bacteria</taxon>
        <taxon>Pseudomonadati</taxon>
        <taxon>Bacteroidota</taxon>
        <taxon>Flavobacteriia</taxon>
        <taxon>Flavobacteriales</taxon>
        <taxon>Flavobacteriaceae</taxon>
        <taxon>Capnocytophaga</taxon>
    </lineage>
</organism>
<proteinExistence type="predicted"/>
<gene>
    <name evidence="2" type="ORF">CBG49_12425</name>
</gene>
<dbReference type="PROSITE" id="PS51257">
    <property type="entry name" value="PROKAR_LIPOPROTEIN"/>
    <property type="match status" value="1"/>
</dbReference>
<name>A0A1Z4BRD0_9FLAO</name>
<dbReference type="PANTHER" id="PTHR30336:SF6">
    <property type="entry name" value="INTEGRAL MEMBRANE PROTEIN"/>
    <property type="match status" value="1"/>
</dbReference>